<organism evidence="4 5">
    <name type="scientific">Emcibacter nanhaiensis</name>
    <dbReference type="NCBI Taxonomy" id="1505037"/>
    <lineage>
        <taxon>Bacteria</taxon>
        <taxon>Pseudomonadati</taxon>
        <taxon>Pseudomonadota</taxon>
        <taxon>Alphaproteobacteria</taxon>
        <taxon>Emcibacterales</taxon>
        <taxon>Emcibacteraceae</taxon>
        <taxon>Emcibacter</taxon>
    </lineage>
</organism>
<dbReference type="CDD" id="cd00564">
    <property type="entry name" value="TMP_TenI"/>
    <property type="match status" value="1"/>
</dbReference>
<dbReference type="OrthoDB" id="8446047at2"/>
<dbReference type="SUPFAM" id="SSF51391">
    <property type="entry name" value="Thiamin phosphate synthase"/>
    <property type="match status" value="1"/>
</dbReference>
<evidence type="ECO:0000313" key="5">
    <source>
        <dbReference type="Proteomes" id="UP000319148"/>
    </source>
</evidence>
<keyword evidence="5" id="KW-1185">Reference proteome</keyword>
<sequence>MSLQRQTLAAIAAELNRTNQHHGSETLIDLPLGPALYLTDTGVHPDPVQIPDRLPATSVVILRDYDHPEREVLAARLAEMCQRRRLYFFVGGDAALAHRVGAHGVHLPERLIDRLPRLRQTYQTFLFTASCHSARALLRAERLGADAVLLSPVFPTHSHAETFSRPERTLGACRFRTLCRRSNIPVYALGGLNVDTAPRLRQSTLAGLASIRGYEG</sequence>
<dbReference type="PANTHER" id="PTHR20857">
    <property type="entry name" value="THIAMINE-PHOSPHATE PYROPHOSPHORYLASE"/>
    <property type="match status" value="1"/>
</dbReference>
<comment type="caution">
    <text evidence="4">The sequence shown here is derived from an EMBL/GenBank/DDBJ whole genome shotgun (WGS) entry which is preliminary data.</text>
</comment>
<gene>
    <name evidence="4" type="ORF">FIV46_13250</name>
</gene>
<keyword evidence="2" id="KW-0784">Thiamine biosynthesis</keyword>
<evidence type="ECO:0000256" key="1">
    <source>
        <dbReference type="ARBA" id="ARBA00004948"/>
    </source>
</evidence>
<dbReference type="GO" id="GO:0009228">
    <property type="term" value="P:thiamine biosynthetic process"/>
    <property type="evidence" value="ECO:0007669"/>
    <property type="project" value="UniProtKB-KW"/>
</dbReference>
<dbReference type="Gene3D" id="3.20.20.70">
    <property type="entry name" value="Aldolase class I"/>
    <property type="match status" value="1"/>
</dbReference>
<dbReference type="GO" id="GO:0005737">
    <property type="term" value="C:cytoplasm"/>
    <property type="evidence" value="ECO:0007669"/>
    <property type="project" value="TreeGrafter"/>
</dbReference>
<comment type="pathway">
    <text evidence="1">Cofactor biosynthesis; thiamine diphosphate biosynthesis.</text>
</comment>
<feature type="domain" description="Thiamine phosphate synthase/TenI" evidence="3">
    <location>
        <begin position="58"/>
        <end position="212"/>
    </location>
</feature>
<dbReference type="InterPro" id="IPR013785">
    <property type="entry name" value="Aldolase_TIM"/>
</dbReference>
<protein>
    <submittedName>
        <fullName evidence="4">Thiamine phosphate synthase</fullName>
    </submittedName>
</protein>
<dbReference type="AlphaFoldDB" id="A0A501PFF2"/>
<dbReference type="Proteomes" id="UP000319148">
    <property type="component" value="Unassembled WGS sequence"/>
</dbReference>
<dbReference type="EMBL" id="VFIY01000015">
    <property type="protein sequence ID" value="TPD59189.1"/>
    <property type="molecule type" value="Genomic_DNA"/>
</dbReference>
<dbReference type="InterPro" id="IPR036206">
    <property type="entry name" value="ThiamineP_synth_sf"/>
</dbReference>
<evidence type="ECO:0000259" key="3">
    <source>
        <dbReference type="Pfam" id="PF02581"/>
    </source>
</evidence>
<evidence type="ECO:0000256" key="2">
    <source>
        <dbReference type="ARBA" id="ARBA00022977"/>
    </source>
</evidence>
<dbReference type="InterPro" id="IPR022998">
    <property type="entry name" value="ThiamineP_synth_TenI"/>
</dbReference>
<name>A0A501PFF2_9PROT</name>
<reference evidence="5" key="1">
    <citation type="submission" date="2019-06" db="EMBL/GenBank/DDBJ databases">
        <title>The complete genome of Emcibacter congregatus ZYLT.</title>
        <authorList>
            <person name="Zhao Z."/>
        </authorList>
    </citation>
    <scope>NUCLEOTIDE SEQUENCE [LARGE SCALE GENOMIC DNA]</scope>
    <source>
        <strain evidence="5">MCCC 1A06723</strain>
    </source>
</reference>
<dbReference type="Pfam" id="PF02581">
    <property type="entry name" value="TMP-TENI"/>
    <property type="match status" value="1"/>
</dbReference>
<accession>A0A501PFF2</accession>
<dbReference type="GO" id="GO:0004789">
    <property type="term" value="F:thiamine-phosphate diphosphorylase activity"/>
    <property type="evidence" value="ECO:0007669"/>
    <property type="project" value="TreeGrafter"/>
</dbReference>
<evidence type="ECO:0000313" key="4">
    <source>
        <dbReference type="EMBL" id="TPD59189.1"/>
    </source>
</evidence>
<dbReference type="PANTHER" id="PTHR20857:SF15">
    <property type="entry name" value="THIAMINE-PHOSPHATE SYNTHASE"/>
    <property type="match status" value="1"/>
</dbReference>
<proteinExistence type="predicted"/>